<keyword evidence="2" id="KW-1185">Reference proteome</keyword>
<dbReference type="InterPro" id="IPR036412">
    <property type="entry name" value="HAD-like_sf"/>
</dbReference>
<name>A0A1R3XF98_9RHOB</name>
<reference evidence="2" key="1">
    <citation type="submission" date="2017-01" db="EMBL/GenBank/DDBJ databases">
        <authorList>
            <person name="Varghese N."/>
            <person name="Submissions S."/>
        </authorList>
    </citation>
    <scope>NUCLEOTIDE SEQUENCE [LARGE SCALE GENOMIC DNA]</scope>
    <source>
        <strain evidence="2">DSM 29591</strain>
    </source>
</reference>
<dbReference type="NCBIfam" id="TIGR01549">
    <property type="entry name" value="HAD-SF-IA-v1"/>
    <property type="match status" value="1"/>
</dbReference>
<dbReference type="Pfam" id="PF13419">
    <property type="entry name" value="HAD_2"/>
    <property type="match status" value="1"/>
</dbReference>
<dbReference type="InterPro" id="IPR050155">
    <property type="entry name" value="HAD-like_hydrolase_sf"/>
</dbReference>
<evidence type="ECO:0000313" key="2">
    <source>
        <dbReference type="Proteomes" id="UP000186997"/>
    </source>
</evidence>
<dbReference type="STRING" id="287098.SAMN05421665_2991"/>
<organism evidence="1 2">
    <name type="scientific">Yoonia rosea</name>
    <dbReference type="NCBI Taxonomy" id="287098"/>
    <lineage>
        <taxon>Bacteria</taxon>
        <taxon>Pseudomonadati</taxon>
        <taxon>Pseudomonadota</taxon>
        <taxon>Alphaproteobacteria</taxon>
        <taxon>Rhodobacterales</taxon>
        <taxon>Paracoccaceae</taxon>
        <taxon>Yoonia</taxon>
    </lineage>
</organism>
<accession>A0A1R3XF98</accession>
<dbReference type="SFLD" id="SFLDG01129">
    <property type="entry name" value="C1.5:_HAD__Beta-PGM__Phosphata"/>
    <property type="match status" value="1"/>
</dbReference>
<proteinExistence type="predicted"/>
<dbReference type="GO" id="GO:0006281">
    <property type="term" value="P:DNA repair"/>
    <property type="evidence" value="ECO:0007669"/>
    <property type="project" value="TreeGrafter"/>
</dbReference>
<dbReference type="Gene3D" id="3.40.50.1000">
    <property type="entry name" value="HAD superfamily/HAD-like"/>
    <property type="match status" value="1"/>
</dbReference>
<dbReference type="InterPro" id="IPR023214">
    <property type="entry name" value="HAD_sf"/>
</dbReference>
<dbReference type="Gene3D" id="1.10.150.240">
    <property type="entry name" value="Putative phosphatase, domain 2"/>
    <property type="match status" value="1"/>
</dbReference>
<dbReference type="GO" id="GO:0008967">
    <property type="term" value="F:phosphoglycolate phosphatase activity"/>
    <property type="evidence" value="ECO:0007669"/>
    <property type="project" value="TreeGrafter"/>
</dbReference>
<dbReference type="InterPro" id="IPR023198">
    <property type="entry name" value="PGP-like_dom2"/>
</dbReference>
<dbReference type="RefSeq" id="WP_076660713.1">
    <property type="nucleotide sequence ID" value="NZ_FTPR01000003.1"/>
</dbReference>
<dbReference type="EMBL" id="FTPR01000003">
    <property type="protein sequence ID" value="SIT90112.1"/>
    <property type="molecule type" value="Genomic_DNA"/>
</dbReference>
<dbReference type="Proteomes" id="UP000186997">
    <property type="component" value="Unassembled WGS sequence"/>
</dbReference>
<protein>
    <submittedName>
        <fullName evidence="1">Phosphoglycolate phosphatase</fullName>
    </submittedName>
</protein>
<dbReference type="PANTHER" id="PTHR43434:SF24">
    <property type="entry name" value="HYDROLASE-RELATED"/>
    <property type="match status" value="1"/>
</dbReference>
<dbReference type="InterPro" id="IPR006439">
    <property type="entry name" value="HAD-SF_hydro_IA"/>
</dbReference>
<dbReference type="GO" id="GO:0005829">
    <property type="term" value="C:cytosol"/>
    <property type="evidence" value="ECO:0007669"/>
    <property type="project" value="TreeGrafter"/>
</dbReference>
<evidence type="ECO:0000313" key="1">
    <source>
        <dbReference type="EMBL" id="SIT90112.1"/>
    </source>
</evidence>
<sequence length="221" mass="23997">MSDLRLVIFDVDGTLVDSQAEILAAMALAFQAEGMALPERETVLSIVGLSLAEAFQVLCPDSDETRRARMVAAYKDGFMTLRSQDKEMGPLFDGAREALDELRAQDHTLLAVATGKSRRGLDKVLERHGLTGVFHSEQVADHHPSKPNPSMILTALNETGVMPHKAVMLGDTTFDMDMARAAGIKKIGVTWGYHPAETLQPDAMIDDFAALSGVVDQLIGY</sequence>
<dbReference type="SFLD" id="SFLDS00003">
    <property type="entry name" value="Haloacid_Dehalogenase"/>
    <property type="match status" value="1"/>
</dbReference>
<dbReference type="AlphaFoldDB" id="A0A1R3XF98"/>
<dbReference type="SFLD" id="SFLDG01135">
    <property type="entry name" value="C1.5.6:_HAD__Beta-PGM__Phospha"/>
    <property type="match status" value="1"/>
</dbReference>
<dbReference type="PANTHER" id="PTHR43434">
    <property type="entry name" value="PHOSPHOGLYCOLATE PHOSPHATASE"/>
    <property type="match status" value="1"/>
</dbReference>
<dbReference type="OrthoDB" id="9793014at2"/>
<dbReference type="InterPro" id="IPR041492">
    <property type="entry name" value="HAD_2"/>
</dbReference>
<gene>
    <name evidence="1" type="ORF">SAMN05421665_2991</name>
</gene>
<dbReference type="SUPFAM" id="SSF56784">
    <property type="entry name" value="HAD-like"/>
    <property type="match status" value="1"/>
</dbReference>